<dbReference type="Gene3D" id="1.10.510.10">
    <property type="entry name" value="Transferase(Phosphotransferase) domain 1"/>
    <property type="match status" value="1"/>
</dbReference>
<evidence type="ECO:0000259" key="1">
    <source>
        <dbReference type="PROSITE" id="PS50011"/>
    </source>
</evidence>
<dbReference type="InterPro" id="IPR036457">
    <property type="entry name" value="PPM-type-like_dom_sf"/>
</dbReference>
<dbReference type="Gene3D" id="3.30.200.20">
    <property type="entry name" value="Phosphorylase Kinase, domain 1"/>
    <property type="match status" value="1"/>
</dbReference>
<dbReference type="PROSITE" id="PS51746">
    <property type="entry name" value="PPM_2"/>
    <property type="match status" value="1"/>
</dbReference>
<comment type="caution">
    <text evidence="3">The sequence shown here is derived from an EMBL/GenBank/DDBJ whole genome shotgun (WGS) entry which is preliminary data.</text>
</comment>
<dbReference type="Pfam" id="PF00481">
    <property type="entry name" value="PP2C"/>
    <property type="match status" value="1"/>
</dbReference>
<sequence>MGGNRYRIDNSKLNDRAHGVCFRLSKNIEDRDDEHIAYWNDYVDGVDTGDGWISCDIDARGLEYLEDMEKETPLETLDKSLQQMMIVSSSSSNVDGRWISRGYAGQKLIDGEHVQYGAGLSTTLVWEGLNSFSIDVGGERRRARLIDDSLVWNDGDVWTRDPRETRTVKPKEHWGDALEQLEVARVVGPLRSGETPLDVPEPSSRQDAWSVLRVEQDLSLYTIFDGHGPHGHDVANFAKNVLPRLLAADSRLWTFGASETFTEAFRWLHQLIDTSDAYDKLNARWSGCTGSAVLHAPNGRLYLAHVGDSSVVVGGLEGKEVTATQLTRDHKPELKDEMARIIASGGLIDFDGFSDYRIYNKEKKTDRRASLFFSLARSSRLRPGSDGYGAGLNMTRSLGDLEAHRETGLIADPECREYQAEQATHRARAVLAWRREDAVAVRYGEREAVDLVLRYPQSQAFLAAEELVNEAKRRWIQQVSDGPTISQSGRRLSEDHAISSRELRQFKFQPPEAEVSDTTLGQLQIQLQELSQSNQYLRRRLRWYMEKEKSPLAPTQEVDSSDSSLDDSSELVPVLNLAEEKATQELPLPALEELSGQVHVILDTLQKALQKNPQLRKREVEELLRTYGDVVLEGRWKLKSILAASTRTVVAVCSDIFLCHDVVLKVSQCFEAAQQLARNIYILKRLHAVSIVPEVHYFSSPTSSLPFMVMDLLQGSTLQTRFQDIAEGQAEPMFELEAAELGYSLLTGMDACHQQQVFNLGLCPEHVWVGPDLDGSRIRILDWSHAEVGAASVDNSQVQAIGDMRRKGQLRGNGRPLFYTTSGNVEVQPSEIWACARKRIGKQLQSLTAMSNLSIFGHGSLYYMSMEQLYCAIRSFQKETSTLRPEQTWHQDWPEMGENAVHLVDGHGP</sequence>
<dbReference type="EMBL" id="CAXAMM010011891">
    <property type="protein sequence ID" value="CAK9027310.1"/>
    <property type="molecule type" value="Genomic_DNA"/>
</dbReference>
<dbReference type="CDD" id="cd00143">
    <property type="entry name" value="PP2Cc"/>
    <property type="match status" value="1"/>
</dbReference>
<dbReference type="SUPFAM" id="SSF56112">
    <property type="entry name" value="Protein kinase-like (PK-like)"/>
    <property type="match status" value="1"/>
</dbReference>
<reference evidence="3 4" key="1">
    <citation type="submission" date="2024-02" db="EMBL/GenBank/DDBJ databases">
        <authorList>
            <person name="Chen Y."/>
            <person name="Shah S."/>
            <person name="Dougan E. K."/>
            <person name="Thang M."/>
            <person name="Chan C."/>
        </authorList>
    </citation>
    <scope>NUCLEOTIDE SEQUENCE [LARGE SCALE GENOMIC DNA]</scope>
</reference>
<dbReference type="PANTHER" id="PTHR47992">
    <property type="entry name" value="PROTEIN PHOSPHATASE"/>
    <property type="match status" value="1"/>
</dbReference>
<organism evidence="3 4">
    <name type="scientific">Durusdinium trenchii</name>
    <dbReference type="NCBI Taxonomy" id="1381693"/>
    <lineage>
        <taxon>Eukaryota</taxon>
        <taxon>Sar</taxon>
        <taxon>Alveolata</taxon>
        <taxon>Dinophyceae</taxon>
        <taxon>Suessiales</taxon>
        <taxon>Symbiodiniaceae</taxon>
        <taxon>Durusdinium</taxon>
    </lineage>
</organism>
<keyword evidence="4" id="KW-1185">Reference proteome</keyword>
<evidence type="ECO:0000313" key="3">
    <source>
        <dbReference type="EMBL" id="CAK9027310.1"/>
    </source>
</evidence>
<feature type="domain" description="PPM-type phosphatase" evidence="2">
    <location>
        <begin position="191"/>
        <end position="490"/>
    </location>
</feature>
<dbReference type="InterPro" id="IPR015655">
    <property type="entry name" value="PP2C"/>
</dbReference>
<dbReference type="SUPFAM" id="SSF81606">
    <property type="entry name" value="PP2C-like"/>
    <property type="match status" value="1"/>
</dbReference>
<dbReference type="Gene3D" id="3.60.40.10">
    <property type="entry name" value="PPM-type phosphatase domain"/>
    <property type="match status" value="1"/>
</dbReference>
<dbReference type="PROSITE" id="PS50011">
    <property type="entry name" value="PROTEIN_KINASE_DOM"/>
    <property type="match status" value="1"/>
</dbReference>
<gene>
    <name evidence="3" type="ORF">SCF082_LOCUS17865</name>
</gene>
<accession>A0ABP0KKE9</accession>
<dbReference type="InterPro" id="IPR001932">
    <property type="entry name" value="PPM-type_phosphatase-like_dom"/>
</dbReference>
<dbReference type="Proteomes" id="UP001642464">
    <property type="component" value="Unassembled WGS sequence"/>
</dbReference>
<evidence type="ECO:0000313" key="4">
    <source>
        <dbReference type="Proteomes" id="UP001642464"/>
    </source>
</evidence>
<proteinExistence type="predicted"/>
<dbReference type="InterPro" id="IPR000719">
    <property type="entry name" value="Prot_kinase_dom"/>
</dbReference>
<dbReference type="SMART" id="SM00332">
    <property type="entry name" value="PP2Cc"/>
    <property type="match status" value="1"/>
</dbReference>
<protein>
    <submittedName>
        <fullName evidence="3">Probable protein phosphatase 2C 64 (OsPP2C64)</fullName>
    </submittedName>
</protein>
<feature type="domain" description="Protein kinase" evidence="1">
    <location>
        <begin position="627"/>
        <end position="909"/>
    </location>
</feature>
<evidence type="ECO:0000259" key="2">
    <source>
        <dbReference type="PROSITE" id="PS51746"/>
    </source>
</evidence>
<name>A0ABP0KKE9_9DINO</name>
<dbReference type="InterPro" id="IPR011009">
    <property type="entry name" value="Kinase-like_dom_sf"/>
</dbReference>